<dbReference type="PANTHER" id="PTHR33303:SF2">
    <property type="entry name" value="COA-BINDING DOMAIN-CONTAINING PROTEIN"/>
    <property type="match status" value="1"/>
</dbReference>
<dbReference type="Proteomes" id="UP000006443">
    <property type="component" value="Unassembled WGS sequence"/>
</dbReference>
<protein>
    <submittedName>
        <fullName evidence="2">CoA-binding domain protein</fullName>
    </submittedName>
</protein>
<feature type="domain" description="CoA-binding" evidence="1">
    <location>
        <begin position="6"/>
        <end position="98"/>
    </location>
</feature>
<dbReference type="Gene3D" id="3.40.50.720">
    <property type="entry name" value="NAD(P)-binding Rossmann-like Domain"/>
    <property type="match status" value="1"/>
</dbReference>
<dbReference type="EMBL" id="ACJM01000024">
    <property type="protein sequence ID" value="EEG76158.1"/>
    <property type="molecule type" value="Genomic_DNA"/>
</dbReference>
<evidence type="ECO:0000313" key="2">
    <source>
        <dbReference type="EMBL" id="EEG76158.1"/>
    </source>
</evidence>
<dbReference type="SUPFAM" id="SSF51735">
    <property type="entry name" value="NAD(P)-binding Rossmann-fold domains"/>
    <property type="match status" value="1"/>
</dbReference>
<dbReference type="SMART" id="SM00881">
    <property type="entry name" value="CoA_binding"/>
    <property type="match status" value="1"/>
</dbReference>
<organism evidence="2 3">
    <name type="scientific">Dethiobacter alkaliphilus AHT 1</name>
    <dbReference type="NCBI Taxonomy" id="555088"/>
    <lineage>
        <taxon>Bacteria</taxon>
        <taxon>Bacillati</taxon>
        <taxon>Bacillota</taxon>
        <taxon>Dethiobacteria</taxon>
        <taxon>Dethiobacterales</taxon>
        <taxon>Dethiobacteraceae</taxon>
        <taxon>Dethiobacter</taxon>
    </lineage>
</organism>
<keyword evidence="3" id="KW-1185">Reference proteome</keyword>
<comment type="caution">
    <text evidence="2">The sequence shown here is derived from an EMBL/GenBank/DDBJ whole genome shotgun (WGS) entry which is preliminary data.</text>
</comment>
<dbReference type="STRING" id="555088.DealDRAFT_3000"/>
<accession>C0GKJ1</accession>
<dbReference type="PANTHER" id="PTHR33303">
    <property type="entry name" value="CYTOPLASMIC PROTEIN-RELATED"/>
    <property type="match status" value="1"/>
</dbReference>
<name>C0GKJ1_DETAL</name>
<gene>
    <name evidence="2" type="ORF">DealDRAFT_3000</name>
</gene>
<dbReference type="OrthoDB" id="9804695at2"/>
<dbReference type="eggNOG" id="COG1832">
    <property type="taxonomic scope" value="Bacteria"/>
</dbReference>
<evidence type="ECO:0000259" key="1">
    <source>
        <dbReference type="SMART" id="SM00881"/>
    </source>
</evidence>
<proteinExistence type="predicted"/>
<evidence type="ECO:0000313" key="3">
    <source>
        <dbReference type="Proteomes" id="UP000006443"/>
    </source>
</evidence>
<sequence length="126" mass="14012">MSVRTMLDKKSWAVVGVSKNKRKFGYRVYKRLKDAGYTVYAVNPNLSELDGDPVYADLASLPEVPEVVNCVVPPEVTTSIIPQCAKEGIKYVWMQPGADCREAFALAEENNIEAERACVMVELGRL</sequence>
<dbReference type="Pfam" id="PF13380">
    <property type="entry name" value="CoA_binding_2"/>
    <property type="match status" value="1"/>
</dbReference>
<dbReference type="InterPro" id="IPR003781">
    <property type="entry name" value="CoA-bd"/>
</dbReference>
<reference evidence="2 3" key="1">
    <citation type="submission" date="2009-02" db="EMBL/GenBank/DDBJ databases">
        <title>Sequencing of the draft genome and assembly of Dethiobacter alkaliphilus AHT 1.</title>
        <authorList>
            <consortium name="US DOE Joint Genome Institute (JGI-PGF)"/>
            <person name="Lucas S."/>
            <person name="Copeland A."/>
            <person name="Lapidus A."/>
            <person name="Glavina del Rio T."/>
            <person name="Dalin E."/>
            <person name="Tice H."/>
            <person name="Bruce D."/>
            <person name="Goodwin L."/>
            <person name="Pitluck S."/>
            <person name="Larimer F."/>
            <person name="Land M.L."/>
            <person name="Hauser L."/>
            <person name="Muyzer G."/>
        </authorList>
    </citation>
    <scope>NUCLEOTIDE SEQUENCE [LARGE SCALE GENOMIC DNA]</scope>
    <source>
        <strain evidence="2 3">AHT 1</strain>
    </source>
</reference>
<dbReference type="RefSeq" id="WP_008518957.1">
    <property type="nucleotide sequence ID" value="NZ_ACJM01000024.1"/>
</dbReference>
<dbReference type="InterPro" id="IPR036291">
    <property type="entry name" value="NAD(P)-bd_dom_sf"/>
</dbReference>
<dbReference type="AlphaFoldDB" id="C0GKJ1"/>